<dbReference type="Pfam" id="PF13807">
    <property type="entry name" value="GNVR"/>
    <property type="match status" value="1"/>
</dbReference>
<evidence type="ECO:0000256" key="9">
    <source>
        <dbReference type="SAM" id="Phobius"/>
    </source>
</evidence>
<gene>
    <name evidence="12" type="ORF">CLV80_104137</name>
</gene>
<dbReference type="InterPro" id="IPR050445">
    <property type="entry name" value="Bact_polysacc_biosynth/exp"/>
</dbReference>
<evidence type="ECO:0000256" key="6">
    <source>
        <dbReference type="ARBA" id="ARBA00022989"/>
    </source>
</evidence>
<evidence type="ECO:0000256" key="2">
    <source>
        <dbReference type="ARBA" id="ARBA00022475"/>
    </source>
</evidence>
<evidence type="ECO:0000313" key="12">
    <source>
        <dbReference type="EMBL" id="PRY78173.1"/>
    </source>
</evidence>
<dbReference type="CDD" id="cd05387">
    <property type="entry name" value="BY-kinase"/>
    <property type="match status" value="1"/>
</dbReference>
<reference evidence="12 13" key="1">
    <citation type="submission" date="2018-03" db="EMBL/GenBank/DDBJ databases">
        <title>Genomic Encyclopedia of Archaeal and Bacterial Type Strains, Phase II (KMG-II): from individual species to whole genera.</title>
        <authorList>
            <person name="Goeker M."/>
        </authorList>
    </citation>
    <scope>NUCLEOTIDE SEQUENCE [LARGE SCALE GENOMIC DNA]</scope>
    <source>
        <strain evidence="12 13">DSM 101533</strain>
    </source>
</reference>
<keyword evidence="13" id="KW-1185">Reference proteome</keyword>
<dbReference type="GO" id="GO:0005886">
    <property type="term" value="C:plasma membrane"/>
    <property type="evidence" value="ECO:0007669"/>
    <property type="project" value="UniProtKB-SubCell"/>
</dbReference>
<feature type="coiled-coil region" evidence="8">
    <location>
        <begin position="219"/>
        <end position="275"/>
    </location>
</feature>
<keyword evidence="8" id="KW-0175">Coiled coil</keyword>
<dbReference type="OrthoDB" id="230260at2"/>
<evidence type="ECO:0000256" key="8">
    <source>
        <dbReference type="SAM" id="Coils"/>
    </source>
</evidence>
<feature type="transmembrane region" description="Helical" evidence="9">
    <location>
        <begin position="366"/>
        <end position="386"/>
    </location>
</feature>
<keyword evidence="7 9" id="KW-0472">Membrane</keyword>
<dbReference type="Proteomes" id="UP000238007">
    <property type="component" value="Unassembled WGS sequence"/>
</dbReference>
<dbReference type="AlphaFoldDB" id="A0A2T0W053"/>
<comment type="caution">
    <text evidence="12">The sequence shown here is derived from an EMBL/GenBank/DDBJ whole genome shotgun (WGS) entry which is preliminary data.</text>
</comment>
<dbReference type="Pfam" id="PF02706">
    <property type="entry name" value="Wzz"/>
    <property type="match status" value="1"/>
</dbReference>
<dbReference type="Gene3D" id="3.40.50.300">
    <property type="entry name" value="P-loop containing nucleotide triphosphate hydrolases"/>
    <property type="match status" value="1"/>
</dbReference>
<keyword evidence="3 9" id="KW-0812">Transmembrane</keyword>
<dbReference type="InterPro" id="IPR005702">
    <property type="entry name" value="Wzc-like_C"/>
</dbReference>
<comment type="subcellular location">
    <subcellularLocation>
        <location evidence="1">Cell membrane</location>
        <topology evidence="1">Multi-pass membrane protein</topology>
    </subcellularLocation>
</comment>
<keyword evidence="5" id="KW-0067">ATP-binding</keyword>
<dbReference type="EMBL" id="PVTP01000004">
    <property type="protein sequence ID" value="PRY78173.1"/>
    <property type="molecule type" value="Genomic_DNA"/>
</dbReference>
<dbReference type="SUPFAM" id="SSF52540">
    <property type="entry name" value="P-loop containing nucleoside triphosphate hydrolases"/>
    <property type="match status" value="1"/>
</dbReference>
<keyword evidence="4" id="KW-0547">Nucleotide-binding</keyword>
<dbReference type="InterPro" id="IPR032807">
    <property type="entry name" value="GNVR"/>
</dbReference>
<name>A0A2T0W053_9RHOB</name>
<evidence type="ECO:0000256" key="1">
    <source>
        <dbReference type="ARBA" id="ARBA00004651"/>
    </source>
</evidence>
<dbReference type="InterPro" id="IPR003856">
    <property type="entry name" value="LPS_length_determ_N"/>
</dbReference>
<dbReference type="RefSeq" id="WP_106356439.1">
    <property type="nucleotide sequence ID" value="NZ_PVTP01000004.1"/>
</dbReference>
<accession>A0A2T0W053</accession>
<dbReference type="PANTHER" id="PTHR32309:SF13">
    <property type="entry name" value="FERRIC ENTEROBACTIN TRANSPORT PROTEIN FEPE"/>
    <property type="match status" value="1"/>
</dbReference>
<organism evidence="12 13">
    <name type="scientific">Yoonia maritima</name>
    <dbReference type="NCBI Taxonomy" id="1435347"/>
    <lineage>
        <taxon>Bacteria</taxon>
        <taxon>Pseudomonadati</taxon>
        <taxon>Pseudomonadota</taxon>
        <taxon>Alphaproteobacteria</taxon>
        <taxon>Rhodobacterales</taxon>
        <taxon>Paracoccaceae</taxon>
        <taxon>Yoonia</taxon>
    </lineage>
</organism>
<proteinExistence type="predicted"/>
<evidence type="ECO:0000259" key="11">
    <source>
        <dbReference type="Pfam" id="PF13807"/>
    </source>
</evidence>
<keyword evidence="6 9" id="KW-1133">Transmembrane helix</keyword>
<feature type="domain" description="Tyrosine-protein kinase G-rich" evidence="11">
    <location>
        <begin position="316"/>
        <end position="388"/>
    </location>
</feature>
<feature type="domain" description="Polysaccharide chain length determinant N-terminal" evidence="10">
    <location>
        <begin position="26"/>
        <end position="113"/>
    </location>
</feature>
<evidence type="ECO:0000313" key="13">
    <source>
        <dbReference type="Proteomes" id="UP000238007"/>
    </source>
</evidence>
<evidence type="ECO:0000256" key="5">
    <source>
        <dbReference type="ARBA" id="ARBA00022840"/>
    </source>
</evidence>
<dbReference type="GO" id="GO:0004713">
    <property type="term" value="F:protein tyrosine kinase activity"/>
    <property type="evidence" value="ECO:0007669"/>
    <property type="project" value="TreeGrafter"/>
</dbReference>
<sequence length="613" mass="67187">MTKRHADVPRELLDMHIHSIHPIRPFDVTALFRGLWRGKWMIALGTISALILASYYAFAIAQPQYAATTTIQIEPSHNNVSEQASFGVDPARLNTQAAILRSEHILRQVVIDLDLLDDPEFNRYLTPIAPWSIAGIRNRTRAFLSGISDVPPDNQAILAKTIENLAKLLTSNPKRGTYILEITATTSSVSKSRLIADAVADAYLFSQIAANTSETDAVIVRLADRVAELREKLQTQESAINALVTDGQMRDNTVLDTLSRQATETDKQITEARRNLALHPENADQMSVQIQALETYRDQIGAQISTQSEGFVTLQQISRETEITRVLYTTLLAQLQDTQMRRGLNSPSGRILSPAGNGQHVAPRKMLILAIAAMLGTAIGIAIVLFRQQRFVNVDTIENVIPAPVITQFPRTKPQQLPEEFEECKSSLLLDAANQLRTAVLISNQHGDNKVILTTSCRHDEDQTTVTIALATALARLQKSVLIINAVSQLRTPPASVALFDVVSGATNLSSAVISHPVLAIDTIDSLGPQAALADLFSSDAFKPFISNARANYDYIIVNAPPVILKANTRILAQFADIVLLNLRQNRTLTRDAVAAHDTLIASHSNVVEIVLS</sequence>
<evidence type="ECO:0000256" key="7">
    <source>
        <dbReference type="ARBA" id="ARBA00023136"/>
    </source>
</evidence>
<evidence type="ECO:0000256" key="3">
    <source>
        <dbReference type="ARBA" id="ARBA00022692"/>
    </source>
</evidence>
<evidence type="ECO:0000256" key="4">
    <source>
        <dbReference type="ARBA" id="ARBA00022741"/>
    </source>
</evidence>
<keyword evidence="2" id="KW-1003">Cell membrane</keyword>
<dbReference type="InterPro" id="IPR027417">
    <property type="entry name" value="P-loop_NTPase"/>
</dbReference>
<feature type="transmembrane region" description="Helical" evidence="9">
    <location>
        <begin position="40"/>
        <end position="58"/>
    </location>
</feature>
<dbReference type="PANTHER" id="PTHR32309">
    <property type="entry name" value="TYROSINE-PROTEIN KINASE"/>
    <property type="match status" value="1"/>
</dbReference>
<evidence type="ECO:0000259" key="10">
    <source>
        <dbReference type="Pfam" id="PF02706"/>
    </source>
</evidence>
<protein>
    <submittedName>
        <fullName evidence="12">Uncharacterized protein involved in exopolysaccharide biosynthesis</fullName>
    </submittedName>
</protein>